<keyword evidence="11" id="KW-0999">Mitochondrion inner membrane</keyword>
<accession>V5G364</accession>
<keyword evidence="7 11" id="KW-0496">Mitochondrion</keyword>
<keyword evidence="6 11" id="KW-1133">Transmembrane helix</keyword>
<proteinExistence type="inferred from homology"/>
<dbReference type="eggNOG" id="ENOG502SC1K">
    <property type="taxonomic scope" value="Eukaryota"/>
</dbReference>
<evidence type="ECO:0000313" key="13">
    <source>
        <dbReference type="Proteomes" id="UP000018001"/>
    </source>
</evidence>
<comment type="caution">
    <text evidence="12">The sequence shown here is derived from an EMBL/GenBank/DDBJ whole genome shotgun (WGS) entry which is preliminary data.</text>
</comment>
<protein>
    <recommendedName>
        <fullName evidence="4 11">MICOS complex subunit MIC12</fullName>
    </recommendedName>
    <alternativeName>
        <fullName evidence="10 11">Altered inheritance of mitochondria protein 5, mitochondrial</fullName>
    </alternativeName>
    <alternativeName>
        <fullName evidence="9 11">Found in mitochondrial proteome protein 51</fullName>
    </alternativeName>
</protein>
<dbReference type="Proteomes" id="UP000018001">
    <property type="component" value="Unassembled WGS sequence"/>
</dbReference>
<evidence type="ECO:0000256" key="11">
    <source>
        <dbReference type="RuleBase" id="RU363010"/>
    </source>
</evidence>
<evidence type="ECO:0000256" key="2">
    <source>
        <dbReference type="ARBA" id="ARBA00004370"/>
    </source>
</evidence>
<keyword evidence="8 11" id="KW-0472">Membrane</keyword>
<dbReference type="EMBL" id="BAUL01000122">
    <property type="protein sequence ID" value="GAD95322.1"/>
    <property type="molecule type" value="Genomic_DNA"/>
</dbReference>
<evidence type="ECO:0000256" key="4">
    <source>
        <dbReference type="ARBA" id="ARBA00018170"/>
    </source>
</evidence>
<evidence type="ECO:0000256" key="10">
    <source>
        <dbReference type="ARBA" id="ARBA00032985"/>
    </source>
</evidence>
<comment type="similarity">
    <text evidence="3 11">Belongs to the MICOS complex subunit Mic12 family.</text>
</comment>
<name>V5G364_BYSSN</name>
<feature type="transmembrane region" description="Helical" evidence="11">
    <location>
        <begin position="6"/>
        <end position="27"/>
    </location>
</feature>
<keyword evidence="13" id="KW-1185">Reference proteome</keyword>
<reference evidence="13" key="1">
    <citation type="journal article" date="2014" name="Genome Announc.">
        <title>Draft genome sequence of the formaldehyde-resistant fungus Byssochlamys spectabilis No. 5 (anamorph Paecilomyces variotii No. 5) (NBRC109023).</title>
        <authorList>
            <person name="Oka T."/>
            <person name="Ekino K."/>
            <person name="Fukuda K."/>
            <person name="Nomura Y."/>
        </authorList>
    </citation>
    <scope>NUCLEOTIDE SEQUENCE [LARGE SCALE GENOMIC DNA]</scope>
    <source>
        <strain evidence="13">No. 5 / NBRC 109023</strain>
    </source>
</reference>
<comment type="subcellular location">
    <subcellularLocation>
        <location evidence="2">Membrane</location>
    </subcellularLocation>
    <subcellularLocation>
        <location evidence="11">Mitochondrion inner membrane</location>
        <topology evidence="11">Single-pass membrane protein</topology>
    </subcellularLocation>
</comment>
<dbReference type="Pfam" id="PF17050">
    <property type="entry name" value="AIM5"/>
    <property type="match status" value="1"/>
</dbReference>
<dbReference type="AlphaFoldDB" id="V5G364"/>
<organism evidence="12 13">
    <name type="scientific">Byssochlamys spectabilis (strain No. 5 / NBRC 109023)</name>
    <name type="common">Paecilomyces variotii</name>
    <dbReference type="NCBI Taxonomy" id="1356009"/>
    <lineage>
        <taxon>Eukaryota</taxon>
        <taxon>Fungi</taxon>
        <taxon>Dikarya</taxon>
        <taxon>Ascomycota</taxon>
        <taxon>Pezizomycotina</taxon>
        <taxon>Eurotiomycetes</taxon>
        <taxon>Eurotiomycetidae</taxon>
        <taxon>Eurotiales</taxon>
        <taxon>Thermoascaceae</taxon>
        <taxon>Paecilomyces</taxon>
    </lineage>
</organism>
<dbReference type="InParanoid" id="V5G364"/>
<dbReference type="GO" id="GO:0044284">
    <property type="term" value="C:mitochondrial crista junction"/>
    <property type="evidence" value="ECO:0007669"/>
    <property type="project" value="InterPro"/>
</dbReference>
<dbReference type="HOGENOM" id="CLU_134520_1_0_1"/>
<dbReference type="InterPro" id="IPR031463">
    <property type="entry name" value="Mic12"/>
</dbReference>
<evidence type="ECO:0000313" key="12">
    <source>
        <dbReference type="EMBL" id="GAD95322.1"/>
    </source>
</evidence>
<comment type="function">
    <text evidence="1 11">Component of the MICOS complex, a large protein complex of the mitochondrial inner membrane that plays crucial roles in the maintenance of crista junctions, inner membrane architecture, and formation of contact sites to the outer membrane.</text>
</comment>
<dbReference type="GO" id="GO:0061617">
    <property type="term" value="C:MICOS complex"/>
    <property type="evidence" value="ECO:0007669"/>
    <property type="project" value="UniProtKB-UniRule"/>
</dbReference>
<evidence type="ECO:0000256" key="9">
    <source>
        <dbReference type="ARBA" id="ARBA00032159"/>
    </source>
</evidence>
<dbReference type="GO" id="GO:0042407">
    <property type="term" value="P:cristae formation"/>
    <property type="evidence" value="ECO:0007669"/>
    <property type="project" value="InterPro"/>
</dbReference>
<evidence type="ECO:0000256" key="5">
    <source>
        <dbReference type="ARBA" id="ARBA00022692"/>
    </source>
</evidence>
<comment type="subunit">
    <text evidence="11">Component of the mitochondrial contact site and cristae organizing system (MICOS) complex.</text>
</comment>
<gene>
    <name evidence="12" type="ORF">PVAR5_3964</name>
</gene>
<dbReference type="OrthoDB" id="4037694at2759"/>
<keyword evidence="5 11" id="KW-0812">Transmembrane</keyword>
<evidence type="ECO:0000256" key="6">
    <source>
        <dbReference type="ARBA" id="ARBA00022989"/>
    </source>
</evidence>
<evidence type="ECO:0000256" key="7">
    <source>
        <dbReference type="ARBA" id="ARBA00023128"/>
    </source>
</evidence>
<evidence type="ECO:0000256" key="1">
    <source>
        <dbReference type="ARBA" id="ARBA00002689"/>
    </source>
</evidence>
<sequence length="124" mass="14435">MGSMGFLAGFFGGFALTTSVLYLSVQVHRSNRLEQRRAIREQTELINTLASPVGAYYRRFAPGELERMPRDFETERVGTKALLKEKWNREVETLARKAYELRWEDMRETAVEGFKTVSRLVKRE</sequence>
<evidence type="ECO:0000256" key="3">
    <source>
        <dbReference type="ARBA" id="ARBA00009188"/>
    </source>
</evidence>
<evidence type="ECO:0000256" key="8">
    <source>
        <dbReference type="ARBA" id="ARBA00023136"/>
    </source>
</evidence>